<evidence type="ECO:0000313" key="9">
    <source>
        <dbReference type="EMBL" id="TDD74736.1"/>
    </source>
</evidence>
<evidence type="ECO:0000256" key="2">
    <source>
        <dbReference type="ARBA" id="ARBA00012755"/>
    </source>
</evidence>
<comment type="similarity">
    <text evidence="5">Belongs to the glycosyl hydrolase.</text>
</comment>
<dbReference type="CDD" id="cd14791">
    <property type="entry name" value="GH36"/>
    <property type="match status" value="1"/>
</dbReference>
<dbReference type="Pfam" id="PF16875">
    <property type="entry name" value="Glyco_hydro_36N"/>
    <property type="match status" value="1"/>
</dbReference>
<dbReference type="InterPro" id="IPR002252">
    <property type="entry name" value="Glyco_hydro_36"/>
</dbReference>
<name>A0A4R5ASR4_9FLAO</name>
<accession>A0A4R5ASR4</accession>
<evidence type="ECO:0000256" key="5">
    <source>
        <dbReference type="PIRNR" id="PIRNR005536"/>
    </source>
</evidence>
<dbReference type="InterPro" id="IPR013785">
    <property type="entry name" value="Aldolase_TIM"/>
</dbReference>
<feature type="domain" description="Glycosyl hydrolase family 36 N-terminal" evidence="8">
    <location>
        <begin position="38"/>
        <end position="272"/>
    </location>
</feature>
<evidence type="ECO:0000256" key="3">
    <source>
        <dbReference type="ARBA" id="ARBA00022801"/>
    </source>
</evidence>
<dbReference type="InterPro" id="IPR000111">
    <property type="entry name" value="Glyco_hydro_27/36_CS"/>
</dbReference>
<protein>
    <recommendedName>
        <fullName evidence="2 5">Alpha-galactosidase</fullName>
        <ecNumber evidence="2 5">3.2.1.22</ecNumber>
    </recommendedName>
</protein>
<dbReference type="Pfam" id="PF02065">
    <property type="entry name" value="Melibiase"/>
    <property type="match status" value="1"/>
</dbReference>
<dbReference type="Gene3D" id="3.20.20.70">
    <property type="entry name" value="Aldolase class I"/>
    <property type="match status" value="1"/>
</dbReference>
<evidence type="ECO:0000313" key="10">
    <source>
        <dbReference type="Proteomes" id="UP000295278"/>
    </source>
</evidence>
<keyword evidence="3 5" id="KW-0378">Hydrolase</keyword>
<dbReference type="InterPro" id="IPR017853">
    <property type="entry name" value="GH"/>
</dbReference>
<evidence type="ECO:0000256" key="6">
    <source>
        <dbReference type="PIRSR" id="PIRSR005536-1"/>
    </source>
</evidence>
<dbReference type="PANTHER" id="PTHR43053">
    <property type="entry name" value="GLYCOSIDASE FAMILY 31"/>
    <property type="match status" value="1"/>
</dbReference>
<dbReference type="Gene3D" id="2.70.98.60">
    <property type="entry name" value="alpha-galactosidase from lactobacil brevis"/>
    <property type="match status" value="1"/>
</dbReference>
<dbReference type="InterPro" id="IPR031704">
    <property type="entry name" value="Glyco_hydro_36_N"/>
</dbReference>
<dbReference type="PRINTS" id="PR00743">
    <property type="entry name" value="GLHYDRLASE36"/>
</dbReference>
<dbReference type="Proteomes" id="UP000295278">
    <property type="component" value="Unassembled WGS sequence"/>
</dbReference>
<evidence type="ECO:0000256" key="1">
    <source>
        <dbReference type="ARBA" id="ARBA00001255"/>
    </source>
</evidence>
<feature type="active site" description="Nucleophile" evidence="6">
    <location>
        <position position="467"/>
    </location>
</feature>
<dbReference type="PROSITE" id="PS00512">
    <property type="entry name" value="ALPHA_GALACTOSIDASE"/>
    <property type="match status" value="1"/>
</dbReference>
<dbReference type="EC" id="3.2.1.22" evidence="2 5"/>
<gene>
    <name evidence="9" type="ORF">E0F89_14305</name>
</gene>
<dbReference type="OrthoDB" id="9758822at2"/>
<evidence type="ECO:0000259" key="7">
    <source>
        <dbReference type="Pfam" id="PF16874"/>
    </source>
</evidence>
<organism evidence="9 10">
    <name type="scientific">Flavobacterium caseinilyticum</name>
    <dbReference type="NCBI Taxonomy" id="2541732"/>
    <lineage>
        <taxon>Bacteria</taxon>
        <taxon>Pseudomonadati</taxon>
        <taxon>Bacteroidota</taxon>
        <taxon>Flavobacteriia</taxon>
        <taxon>Flavobacteriales</taxon>
        <taxon>Flavobacteriaceae</taxon>
        <taxon>Flavobacterium</taxon>
    </lineage>
</organism>
<feature type="domain" description="Glycosyl hydrolase family 36 C-terminal" evidence="7">
    <location>
        <begin position="634"/>
        <end position="711"/>
    </location>
</feature>
<dbReference type="InterPro" id="IPR013780">
    <property type="entry name" value="Glyco_hydro_b"/>
</dbReference>
<dbReference type="Pfam" id="PF16874">
    <property type="entry name" value="Glyco_hydro_36C"/>
    <property type="match status" value="1"/>
</dbReference>
<comment type="caution">
    <text evidence="9">The sequence shown here is derived from an EMBL/GenBank/DDBJ whole genome shotgun (WGS) entry which is preliminary data.</text>
</comment>
<comment type="catalytic activity">
    <reaction evidence="1 5">
        <text>Hydrolysis of terminal, non-reducing alpha-D-galactose residues in alpha-D-galactosides, including galactose oligosaccharides, galactomannans and galactolipids.</text>
        <dbReference type="EC" id="3.2.1.22"/>
    </reaction>
</comment>
<keyword evidence="10" id="KW-1185">Reference proteome</keyword>
<dbReference type="Gene3D" id="2.60.40.1180">
    <property type="entry name" value="Golgi alpha-mannosidase II"/>
    <property type="match status" value="1"/>
</dbReference>
<dbReference type="GO" id="GO:0016052">
    <property type="term" value="P:carbohydrate catabolic process"/>
    <property type="evidence" value="ECO:0007669"/>
    <property type="project" value="InterPro"/>
</dbReference>
<dbReference type="InterPro" id="IPR038417">
    <property type="entry name" value="Alpga-gal_N_sf"/>
</dbReference>
<evidence type="ECO:0000259" key="8">
    <source>
        <dbReference type="Pfam" id="PF16875"/>
    </source>
</evidence>
<feature type="active site" description="Proton donor" evidence="6">
    <location>
        <position position="539"/>
    </location>
</feature>
<dbReference type="InterPro" id="IPR050985">
    <property type="entry name" value="Alpha-glycosidase_related"/>
</dbReference>
<dbReference type="FunFam" id="3.20.20.70:FF:000118">
    <property type="entry name" value="Alpha-galactosidase"/>
    <property type="match status" value="1"/>
</dbReference>
<sequence>MFLWSCIMMVSHLSGQIITIPISTANSVVLMQTDSNNRLRTIYFGKPLENDTEYAGVSANYNYDESNAGIYNSSYTPAGTWNLSEPAIQVKHADGNPSLELKYLSHKKEIIDENTSITSILLKDPVYPFEVTLIYKVWTKENIIEQWTEIKHKEKKPVLLQKYASANLYFAGKDFYLTSFQGEYLKEMQPAETKLIQGIRTLDSKLGTRSMLLQTPNFILSFGKPASENEGSVMLGQLAWSSNFKLDFEIDSHKNLRLIAGINPFASEYSLAPNEIFKTPSLIYALSNNGTGEASRNLHDWARKYRLLDGQGERLTLLNNWEATYFDFDENKIVDLFKDAKDLGVDMFLLDDGWFGNKYPRNNDDAGLGDWQENKKKLPSGLGYLVKEAKKEGIKFGIWIEPEMVNPKSELYEKHPDWVIKQPQRPEIYYRNQMVLDMSNPEVQDFVYGIVDNLFVKNPELAFIKWDCNAVIYNAYSSYLNKKGLPQSNLYVDYTEGLYKVLQRIRAKYPKVPMMLCSGGGGRGDYELLKYFTEFWPTDDTEPLERIFVQWDYSYFFPSIATDNHVTDWGKQPLKFRVDVASMGKLGFDIVAGKLDEKDKLFCKQAITSYNSFKDIVWHGDMYRLVNPHENDIAALMYVNPDKSKAIVFNYLVNNRFNITATKRPVVLNGLNSKKKYTVKEINLYPGETSSIASDKVYTGDFLMKAGINPNVNLKRTSVLLEVNEVQ</sequence>
<proteinExistence type="inferred from homology"/>
<reference evidence="9 10" key="1">
    <citation type="submission" date="2019-03" db="EMBL/GenBank/DDBJ databases">
        <title>Flavobacterium AT-3-2 sp. nov., isolated from arctic soil.</title>
        <authorList>
            <person name="Chaudhary D.K."/>
        </authorList>
    </citation>
    <scope>NUCLEOTIDE SEQUENCE [LARGE SCALE GENOMIC DNA]</scope>
    <source>
        <strain evidence="9 10">AT-3-2</strain>
    </source>
</reference>
<dbReference type="EMBL" id="SMFM01000008">
    <property type="protein sequence ID" value="TDD74736.1"/>
    <property type="molecule type" value="Genomic_DNA"/>
</dbReference>
<dbReference type="InterPro" id="IPR031705">
    <property type="entry name" value="Glyco_hydro_36_C"/>
</dbReference>
<dbReference type="GO" id="GO:0004557">
    <property type="term" value="F:alpha-galactosidase activity"/>
    <property type="evidence" value="ECO:0007669"/>
    <property type="project" value="UniProtKB-UniRule"/>
</dbReference>
<dbReference type="AlphaFoldDB" id="A0A4R5ASR4"/>
<dbReference type="SUPFAM" id="SSF51445">
    <property type="entry name" value="(Trans)glycosidases"/>
    <property type="match status" value="1"/>
</dbReference>
<dbReference type="PANTHER" id="PTHR43053:SF3">
    <property type="entry name" value="ALPHA-GALACTOSIDASE C-RELATED"/>
    <property type="match status" value="1"/>
</dbReference>
<evidence type="ECO:0000256" key="4">
    <source>
        <dbReference type="ARBA" id="ARBA00023295"/>
    </source>
</evidence>
<keyword evidence="4 5" id="KW-0326">Glycosidase</keyword>
<dbReference type="PIRSF" id="PIRSF005536">
    <property type="entry name" value="Agal"/>
    <property type="match status" value="1"/>
</dbReference>